<dbReference type="PANTHER" id="PTHR47338">
    <property type="entry name" value="ZN(II)2CYS6 TRANSCRIPTION FACTOR (EUROFUNG)-RELATED"/>
    <property type="match status" value="1"/>
</dbReference>
<comment type="subcellular location">
    <subcellularLocation>
        <location evidence="1">Nucleus</location>
    </subcellularLocation>
</comment>
<dbReference type="GO" id="GO:0006351">
    <property type="term" value="P:DNA-templated transcription"/>
    <property type="evidence" value="ECO:0007669"/>
    <property type="project" value="InterPro"/>
</dbReference>
<evidence type="ECO:0000256" key="4">
    <source>
        <dbReference type="ARBA" id="ARBA00023163"/>
    </source>
</evidence>
<proteinExistence type="predicted"/>
<dbReference type="InterPro" id="IPR007219">
    <property type="entry name" value="XnlR_reg_dom"/>
</dbReference>
<dbReference type="Gene3D" id="4.10.240.10">
    <property type="entry name" value="Zn(2)-C6 fungal-type DNA-binding domain"/>
    <property type="match status" value="2"/>
</dbReference>
<keyword evidence="2" id="KW-0479">Metal-binding</keyword>
<evidence type="ECO:0000256" key="3">
    <source>
        <dbReference type="ARBA" id="ARBA00023015"/>
    </source>
</evidence>
<dbReference type="SUPFAM" id="SSF57701">
    <property type="entry name" value="Zn2/Cys6 DNA-binding domain"/>
    <property type="match status" value="2"/>
</dbReference>
<accession>A0A6A5K0V8</accession>
<feature type="region of interest" description="Disordered" evidence="6">
    <location>
        <begin position="692"/>
        <end position="726"/>
    </location>
</feature>
<gene>
    <name evidence="8" type="ORF">BDW02DRAFT_127436</name>
</gene>
<evidence type="ECO:0000256" key="5">
    <source>
        <dbReference type="ARBA" id="ARBA00023242"/>
    </source>
</evidence>
<reference evidence="8" key="1">
    <citation type="submission" date="2020-01" db="EMBL/GenBank/DDBJ databases">
        <authorList>
            <consortium name="DOE Joint Genome Institute"/>
            <person name="Haridas S."/>
            <person name="Albert R."/>
            <person name="Binder M."/>
            <person name="Bloem J."/>
            <person name="Labutti K."/>
            <person name="Salamov A."/>
            <person name="Andreopoulos B."/>
            <person name="Baker S.E."/>
            <person name="Barry K."/>
            <person name="Bills G."/>
            <person name="Bluhm B.H."/>
            <person name="Cannon C."/>
            <person name="Castanera R."/>
            <person name="Culley D.E."/>
            <person name="Daum C."/>
            <person name="Ezra D."/>
            <person name="Gonzalez J.B."/>
            <person name="Henrissat B."/>
            <person name="Kuo A."/>
            <person name="Liang C."/>
            <person name="Lipzen A."/>
            <person name="Lutzoni F."/>
            <person name="Magnuson J."/>
            <person name="Mondo S."/>
            <person name="Nolan M."/>
            <person name="Ohm R."/>
            <person name="Pangilinan J."/>
            <person name="Park H.-J."/>
            <person name="Ramirez L."/>
            <person name="Alfaro M."/>
            <person name="Sun H."/>
            <person name="Tritt A."/>
            <person name="Yoshinaga Y."/>
            <person name="Zwiers L.-H."/>
            <person name="Turgeon B.G."/>
            <person name="Goodwin S.B."/>
            <person name="Spatafora J.W."/>
            <person name="Crous P.W."/>
            <person name="Grigoriev I.V."/>
        </authorList>
    </citation>
    <scope>NUCLEOTIDE SEQUENCE</scope>
    <source>
        <strain evidence="8">P77</strain>
    </source>
</reference>
<dbReference type="InterPro" id="IPR001138">
    <property type="entry name" value="Zn2Cys6_DnaBD"/>
</dbReference>
<feature type="compositionally biased region" description="Polar residues" evidence="6">
    <location>
        <begin position="692"/>
        <end position="724"/>
    </location>
</feature>
<feature type="domain" description="Zn(2)-C6 fungal-type" evidence="7">
    <location>
        <begin position="58"/>
        <end position="88"/>
    </location>
</feature>
<dbReference type="SMART" id="SM00066">
    <property type="entry name" value="GAL4"/>
    <property type="match status" value="2"/>
</dbReference>
<dbReference type="PROSITE" id="PS00463">
    <property type="entry name" value="ZN2_CY6_FUNGAL_1"/>
    <property type="match status" value="1"/>
</dbReference>
<evidence type="ECO:0000256" key="2">
    <source>
        <dbReference type="ARBA" id="ARBA00022723"/>
    </source>
</evidence>
<evidence type="ECO:0000256" key="6">
    <source>
        <dbReference type="SAM" id="MobiDB-lite"/>
    </source>
</evidence>
<dbReference type="PROSITE" id="PS50048">
    <property type="entry name" value="ZN2_CY6_FUNGAL_2"/>
    <property type="match status" value="2"/>
</dbReference>
<keyword evidence="5" id="KW-0539">Nucleus</keyword>
<name>A0A6A5K0V8_9PLEO</name>
<dbReference type="CDD" id="cd12148">
    <property type="entry name" value="fungal_TF_MHR"/>
    <property type="match status" value="1"/>
</dbReference>
<dbReference type="GO" id="GO:0005634">
    <property type="term" value="C:nucleus"/>
    <property type="evidence" value="ECO:0007669"/>
    <property type="project" value="UniProtKB-SubCell"/>
</dbReference>
<dbReference type="GO" id="GO:0003677">
    <property type="term" value="F:DNA binding"/>
    <property type="evidence" value="ECO:0007669"/>
    <property type="project" value="InterPro"/>
</dbReference>
<evidence type="ECO:0000313" key="9">
    <source>
        <dbReference type="Proteomes" id="UP000800040"/>
    </source>
</evidence>
<organism evidence="8 9">
    <name type="scientific">Decorospora gaudefroyi</name>
    <dbReference type="NCBI Taxonomy" id="184978"/>
    <lineage>
        <taxon>Eukaryota</taxon>
        <taxon>Fungi</taxon>
        <taxon>Dikarya</taxon>
        <taxon>Ascomycota</taxon>
        <taxon>Pezizomycotina</taxon>
        <taxon>Dothideomycetes</taxon>
        <taxon>Pleosporomycetidae</taxon>
        <taxon>Pleosporales</taxon>
        <taxon>Pleosporineae</taxon>
        <taxon>Pleosporaceae</taxon>
        <taxon>Decorospora</taxon>
    </lineage>
</organism>
<dbReference type="CDD" id="cd00067">
    <property type="entry name" value="GAL4"/>
    <property type="match status" value="2"/>
</dbReference>
<dbReference type="Pfam" id="PF04082">
    <property type="entry name" value="Fungal_trans"/>
    <property type="match status" value="1"/>
</dbReference>
<evidence type="ECO:0000313" key="8">
    <source>
        <dbReference type="EMBL" id="KAF1829850.1"/>
    </source>
</evidence>
<dbReference type="Pfam" id="PF00172">
    <property type="entry name" value="Zn_clus"/>
    <property type="match status" value="2"/>
</dbReference>
<keyword evidence="9" id="KW-1185">Reference proteome</keyword>
<dbReference type="GO" id="GO:0000981">
    <property type="term" value="F:DNA-binding transcription factor activity, RNA polymerase II-specific"/>
    <property type="evidence" value="ECO:0007669"/>
    <property type="project" value="InterPro"/>
</dbReference>
<dbReference type="OrthoDB" id="103349at2759"/>
<feature type="region of interest" description="Disordered" evidence="6">
    <location>
        <begin position="656"/>
        <end position="675"/>
    </location>
</feature>
<keyword evidence="4" id="KW-0804">Transcription</keyword>
<evidence type="ECO:0000259" key="7">
    <source>
        <dbReference type="PROSITE" id="PS50048"/>
    </source>
</evidence>
<protein>
    <recommendedName>
        <fullName evidence="7">Zn(2)-C6 fungal-type domain-containing protein</fullName>
    </recommendedName>
</protein>
<sequence>MFELRRTRRADIRSCRISLISAASSTLIHPDLAPRSPKSHNLPQTLMETPRANRNALRCITCRLRKVKCTGGSAPCENCRRLKLNCTFPRPGDGEVRNMPLVSPTEAVTEAGTARRRTTAACQRCRARKTKCDGQRPQCCRCQQQGADCAYLEDGPRRGYNRRTMSLQGTSQSPDRSVRTTTVISGSTEQTATMDERAPLDVVSQRAFLSRDVLAQHIEAYFVHIYHLPGYNFFHRPSILEDLHNDRLAPILSTAICAIVSGYLNRSKEGKQLSLRWAMDVDAYIFANLNNLTLLNLQVMMLSLCQQFAYRQFGRSWLILGMATRLALGIQLNKGARSTPQGGSVALRECKKRLAWSIFIQDKLHSGGIDELVAMPRRWMHVSLPMDEEDFDRERDRQTALLSSGVATLPSENLGISGYLVLLMDLRHDILQKTKSIISKGTSVPHSGDPTMLTPLVRLQADLQHFYSNLPPHLYLTDRIIFAHSSSPELIAYVNLHTWYFQTCCDLFRICLPGVSRESALADVMTSATGDFVAGWQCLAVSFAFKLASTWKRLLDLRASGALFFPGDLSPLDPANCVHIYQVTKILLTARRYKLYSGLIDPLSEEPVFLDDDAVDRLCQSNLSYIRDLASIAPIAAVVQKDVKTMVDAEIIRNPRRRSETSVAEEVPVTSQTQKDHVLSRYNVLAMGIAASTSNSSPPGEGGSYTSTPPSRIQDMSISGSTGVPSHVEHHRATISLPTETNPLLRNATTNTNIHQASAPSSSYPLQQPLQQYDLGDFASGHNNVLSSDLSRQSWATPTNMGSDPSYSNDWPMEYCVAGSRFDMNGELDWFLMNSLMQGQ</sequence>
<dbReference type="InterPro" id="IPR036864">
    <property type="entry name" value="Zn2-C6_fun-type_DNA-bd_sf"/>
</dbReference>
<dbReference type="InterPro" id="IPR050815">
    <property type="entry name" value="TF_fung"/>
</dbReference>
<dbReference type="AlphaFoldDB" id="A0A6A5K0V8"/>
<dbReference type="PANTHER" id="PTHR47338:SF7">
    <property type="entry name" value="ZN(II)2CYS6 TRANSCRIPTION FACTOR (EUROFUNG)"/>
    <property type="match status" value="1"/>
</dbReference>
<evidence type="ECO:0000256" key="1">
    <source>
        <dbReference type="ARBA" id="ARBA00004123"/>
    </source>
</evidence>
<dbReference type="GO" id="GO:0008270">
    <property type="term" value="F:zinc ion binding"/>
    <property type="evidence" value="ECO:0007669"/>
    <property type="project" value="InterPro"/>
</dbReference>
<dbReference type="SMART" id="SM00906">
    <property type="entry name" value="Fungal_trans"/>
    <property type="match status" value="1"/>
</dbReference>
<keyword evidence="3" id="KW-0805">Transcription regulation</keyword>
<dbReference type="EMBL" id="ML975421">
    <property type="protein sequence ID" value="KAF1829850.1"/>
    <property type="molecule type" value="Genomic_DNA"/>
</dbReference>
<dbReference type="Proteomes" id="UP000800040">
    <property type="component" value="Unassembled WGS sequence"/>
</dbReference>
<feature type="domain" description="Zn(2)-C6 fungal-type" evidence="7">
    <location>
        <begin position="121"/>
        <end position="151"/>
    </location>
</feature>